<dbReference type="EMBL" id="JAWDGP010005406">
    <property type="protein sequence ID" value="KAK3757163.1"/>
    <property type="molecule type" value="Genomic_DNA"/>
</dbReference>
<protein>
    <submittedName>
        <fullName evidence="1">Uncharacterized protein</fullName>
    </submittedName>
</protein>
<organism evidence="1 2">
    <name type="scientific">Elysia crispata</name>
    <name type="common">lettuce slug</name>
    <dbReference type="NCBI Taxonomy" id="231223"/>
    <lineage>
        <taxon>Eukaryota</taxon>
        <taxon>Metazoa</taxon>
        <taxon>Spiralia</taxon>
        <taxon>Lophotrochozoa</taxon>
        <taxon>Mollusca</taxon>
        <taxon>Gastropoda</taxon>
        <taxon>Heterobranchia</taxon>
        <taxon>Euthyneura</taxon>
        <taxon>Panpulmonata</taxon>
        <taxon>Sacoglossa</taxon>
        <taxon>Placobranchoidea</taxon>
        <taxon>Plakobranchidae</taxon>
        <taxon>Elysia</taxon>
    </lineage>
</organism>
<dbReference type="Proteomes" id="UP001283361">
    <property type="component" value="Unassembled WGS sequence"/>
</dbReference>
<reference evidence="1" key="1">
    <citation type="journal article" date="2023" name="G3 (Bethesda)">
        <title>A reference genome for the long-term kleptoplast-retaining sea slug Elysia crispata morphotype clarki.</title>
        <authorList>
            <person name="Eastman K.E."/>
            <person name="Pendleton A.L."/>
            <person name="Shaikh M.A."/>
            <person name="Suttiyut T."/>
            <person name="Ogas R."/>
            <person name="Tomko P."/>
            <person name="Gavelis G."/>
            <person name="Widhalm J.R."/>
            <person name="Wisecaver J.H."/>
        </authorList>
    </citation>
    <scope>NUCLEOTIDE SEQUENCE</scope>
    <source>
        <strain evidence="1">ECLA1</strain>
    </source>
</reference>
<dbReference type="AlphaFoldDB" id="A0AAE0YTX0"/>
<accession>A0AAE0YTX0</accession>
<evidence type="ECO:0000313" key="2">
    <source>
        <dbReference type="Proteomes" id="UP001283361"/>
    </source>
</evidence>
<proteinExistence type="predicted"/>
<evidence type="ECO:0000313" key="1">
    <source>
        <dbReference type="EMBL" id="KAK3757163.1"/>
    </source>
</evidence>
<sequence length="282" mass="32718">MDVEMVDDDGLMTNLSKCNDIVNAFGNSCKRLVKCEDDTIILLNQEGGVTRKQLNSDLEDCKTKLSAIREDLRLPWVFTSKFREDIMGQMYRECLPTVSSKDKDLDIELFCKSLLPGLTTLRRTLRQMLAETSNDSLSSEEISKFFGFTCTHPMCASKVFRQTADIPPPNVSHPMWLYNTNTPDYIQRTVMYIRDFNKRQVSKRCTACDLYFRLTEGEDAVDLFGLPEQFVVNDSICSLYGMFKIDNERDFFYDLRIAEVPRSDIERESKEYVVYQGQRTFF</sequence>
<comment type="caution">
    <text evidence="1">The sequence shown here is derived from an EMBL/GenBank/DDBJ whole genome shotgun (WGS) entry which is preliminary data.</text>
</comment>
<keyword evidence="2" id="KW-1185">Reference proteome</keyword>
<gene>
    <name evidence="1" type="ORF">RRG08_061448</name>
</gene>
<name>A0AAE0YTX0_9GAST</name>